<gene>
    <name evidence="1" type="ORF">RSOLAG1IB_08486</name>
</gene>
<evidence type="ECO:0008006" key="3">
    <source>
        <dbReference type="Google" id="ProtNLM"/>
    </source>
</evidence>
<dbReference type="Gene3D" id="3.40.50.300">
    <property type="entry name" value="P-loop containing nucleotide triphosphate hydrolases"/>
    <property type="match status" value="1"/>
</dbReference>
<sequence length="366" mass="40044">MSGVPRKWKTYYTTKCQIVHIPPASCSLSFVAVMSSTTTTKSKQSSAILLIGDNLSRKQNLVSFIDAVLTGKTADGFIDSTPVVAAQSSPTRSIRSNDNTQLNVVNYPESFCTSQNTRTEDVLAWFQQSTTTLTIDAFVVLLDPSQSAISAGTTSALETLSSVFPRNIRKNVFFLFITTDPSGTASINTESIQGIPSWLPPDNILLFEDLVALRTNVLSRIQSKQGTAASLRQSFARKYGYGVDDLKLLLGSIDQLVVQSYDMRHLYTRASQIESEIYGYVGESSGTALVSEQLQKINALISEYCLIVQSPDFLTHVELVSSLIRGSSERGVSGMNTHVKKLSDTRSVIQVLESSGEKFPKGFVVY</sequence>
<reference evidence="1 2" key="1">
    <citation type="submission" date="2014-11" db="EMBL/GenBank/DDBJ databases">
        <authorList>
            <person name="Wibberg Daniel"/>
        </authorList>
    </citation>
    <scope>NUCLEOTIDE SEQUENCE [LARGE SCALE GENOMIC DNA]</scope>
    <source>
        <strain evidence="1">Rhizoctonia solani AG1-IB 7/3/14</strain>
    </source>
</reference>
<dbReference type="EMBL" id="LN679128">
    <property type="protein sequence ID" value="CEL57274.1"/>
    <property type="molecule type" value="Genomic_DNA"/>
</dbReference>
<dbReference type="AlphaFoldDB" id="A0A0B7FK37"/>
<dbReference type="InterPro" id="IPR027417">
    <property type="entry name" value="P-loop_NTPase"/>
</dbReference>
<proteinExistence type="predicted"/>
<keyword evidence="2" id="KW-1185">Reference proteome</keyword>
<name>A0A0B7FK37_THACB</name>
<dbReference type="Proteomes" id="UP000059188">
    <property type="component" value="Unassembled WGS sequence"/>
</dbReference>
<evidence type="ECO:0000313" key="2">
    <source>
        <dbReference type="Proteomes" id="UP000059188"/>
    </source>
</evidence>
<protein>
    <recommendedName>
        <fullName evidence="3">AIG1 domain-containing protein</fullName>
    </recommendedName>
</protein>
<evidence type="ECO:0000313" key="1">
    <source>
        <dbReference type="EMBL" id="CEL57274.1"/>
    </source>
</evidence>
<accession>A0A0B7FK37</accession>
<dbReference type="OrthoDB" id="3147464at2759"/>
<organism evidence="1 2">
    <name type="scientific">Thanatephorus cucumeris (strain AG1-IB / isolate 7/3/14)</name>
    <name type="common">Lettuce bottom rot fungus</name>
    <name type="synonym">Rhizoctonia solani</name>
    <dbReference type="NCBI Taxonomy" id="1108050"/>
    <lineage>
        <taxon>Eukaryota</taxon>
        <taxon>Fungi</taxon>
        <taxon>Dikarya</taxon>
        <taxon>Basidiomycota</taxon>
        <taxon>Agaricomycotina</taxon>
        <taxon>Agaricomycetes</taxon>
        <taxon>Cantharellales</taxon>
        <taxon>Ceratobasidiaceae</taxon>
        <taxon>Rhizoctonia</taxon>
        <taxon>Rhizoctonia solani AG-1</taxon>
    </lineage>
</organism>